<dbReference type="InterPro" id="IPR010730">
    <property type="entry name" value="HET"/>
</dbReference>
<feature type="transmembrane region" description="Helical" evidence="1">
    <location>
        <begin position="82"/>
        <end position="105"/>
    </location>
</feature>
<dbReference type="EMBL" id="KV448392">
    <property type="protein sequence ID" value="OAX36810.1"/>
    <property type="molecule type" value="Genomic_DNA"/>
</dbReference>
<dbReference type="Pfam" id="PF06985">
    <property type="entry name" value="HET"/>
    <property type="match status" value="1"/>
</dbReference>
<organism evidence="3 4">
    <name type="scientific">Rhizopogon vinicolor AM-OR11-026</name>
    <dbReference type="NCBI Taxonomy" id="1314800"/>
    <lineage>
        <taxon>Eukaryota</taxon>
        <taxon>Fungi</taxon>
        <taxon>Dikarya</taxon>
        <taxon>Basidiomycota</taxon>
        <taxon>Agaricomycotina</taxon>
        <taxon>Agaricomycetes</taxon>
        <taxon>Agaricomycetidae</taxon>
        <taxon>Boletales</taxon>
        <taxon>Suillineae</taxon>
        <taxon>Rhizopogonaceae</taxon>
        <taxon>Rhizopogon</taxon>
    </lineage>
</organism>
<evidence type="ECO:0000313" key="3">
    <source>
        <dbReference type="EMBL" id="OAX36810.1"/>
    </source>
</evidence>
<evidence type="ECO:0000256" key="1">
    <source>
        <dbReference type="SAM" id="Phobius"/>
    </source>
</evidence>
<sequence length="706" mass="79983">MLWQLPFTQKETITCYDDLGTPKTHGLEQRYVSPTTGACRKLVLQSTKPNSPNEVPVSNHTNQASKLAIWLLANSPFRGWIILRWFGVWLYFTLKLLWSVIWLLAQLFSPIDLSDDSGEDTELYNTGFYKPYARQFQGQLWAARSSMEYSSRVVEEWDTIPTHTLYPRMLVILDKKTNEWVHCVDRETIIRTRFIAISYRAVDAFTRGPNEEMEKAQFTNEVRVAVLGQKFEAYWLDLECIGETPAEKNRDLYCMADVYRGAEVTLIMLGKAGSGEKLRENECWRGWGERVWTLPEALLSARLCYKFRDRDEVVRLSLHDLANLAYTHHDTEQAIVNAYSGKDPLERLERLTLLKSAIWRRGTAALPITSDAPLPPKLDLIGEKPVTSGAYKAERVYALMGFFEHRIQPTRAEDDLRALVRLSMANDNDRIIERMVSMLPSTMTQTACWYADDDIYRANLWDIIPEIQVAGVTENGALVLDGCRAAAIRWKDFPEVAFGTTDSLRRTIIGFIPYLSWPTLIIGLGILMTTRAGGIALITIGLVLLIVSPRLFVFSQSGRIVTAQPWFIGVKGVISIAEVEKHLYGGARGHFPRMFFTPSGSQFSIAEQGTERGGSLKQYENAKFVESGPGAGQMYTLIDTYSSTMYYFRAERAPTVCIFAGREGGLGRFVLCSERCHISELHKESVLRMPTEISQKMELCGWVALG</sequence>
<reference evidence="3 4" key="1">
    <citation type="submission" date="2016-06" db="EMBL/GenBank/DDBJ databases">
        <title>Comparative genomics of the ectomycorrhizal sister species Rhizopogon vinicolor and Rhizopogon vesiculosus (Basidiomycota: Boletales) reveals a divergence of the mating type B locus.</title>
        <authorList>
            <consortium name="DOE Joint Genome Institute"/>
            <person name="Mujic A.B."/>
            <person name="Kuo A."/>
            <person name="Tritt A."/>
            <person name="Lipzen A."/>
            <person name="Chen C."/>
            <person name="Johnson J."/>
            <person name="Sharma A."/>
            <person name="Barry K."/>
            <person name="Grigoriev I.V."/>
            <person name="Spatafora J.W."/>
        </authorList>
    </citation>
    <scope>NUCLEOTIDE SEQUENCE [LARGE SCALE GENOMIC DNA]</scope>
    <source>
        <strain evidence="3 4">AM-OR11-026</strain>
    </source>
</reference>
<name>A0A1B7MW30_9AGAM</name>
<feature type="transmembrane region" description="Helical" evidence="1">
    <location>
        <begin position="534"/>
        <end position="553"/>
    </location>
</feature>
<dbReference type="AlphaFoldDB" id="A0A1B7MW30"/>
<evidence type="ECO:0000313" key="4">
    <source>
        <dbReference type="Proteomes" id="UP000092154"/>
    </source>
</evidence>
<feature type="domain" description="Heterokaryon incompatibility" evidence="2">
    <location>
        <begin position="228"/>
        <end position="276"/>
    </location>
</feature>
<dbReference type="OrthoDB" id="2624308at2759"/>
<dbReference type="STRING" id="1314800.A0A1B7MW30"/>
<proteinExistence type="predicted"/>
<keyword evidence="1" id="KW-0812">Transmembrane</keyword>
<keyword evidence="4" id="KW-1185">Reference proteome</keyword>
<dbReference type="Proteomes" id="UP000092154">
    <property type="component" value="Unassembled WGS sequence"/>
</dbReference>
<protein>
    <recommendedName>
        <fullName evidence="2">Heterokaryon incompatibility domain-containing protein</fullName>
    </recommendedName>
</protein>
<accession>A0A1B7MW30</accession>
<keyword evidence="1" id="KW-1133">Transmembrane helix</keyword>
<dbReference type="InParanoid" id="A0A1B7MW30"/>
<evidence type="ECO:0000259" key="2">
    <source>
        <dbReference type="Pfam" id="PF06985"/>
    </source>
</evidence>
<gene>
    <name evidence="3" type="ORF">K503DRAFT_276304</name>
</gene>
<keyword evidence="1" id="KW-0472">Membrane</keyword>
<feature type="transmembrane region" description="Helical" evidence="1">
    <location>
        <begin position="508"/>
        <end position="528"/>
    </location>
</feature>